<dbReference type="Proteomes" id="UP000287166">
    <property type="component" value="Unassembled WGS sequence"/>
</dbReference>
<evidence type="ECO:0008006" key="4">
    <source>
        <dbReference type="Google" id="ProtNLM"/>
    </source>
</evidence>
<dbReference type="EMBL" id="BFAD01000014">
    <property type="protein sequence ID" value="GBE88832.1"/>
    <property type="molecule type" value="Genomic_DNA"/>
</dbReference>
<evidence type="ECO:0000256" key="1">
    <source>
        <dbReference type="SAM" id="SignalP"/>
    </source>
</evidence>
<keyword evidence="1" id="KW-0732">Signal</keyword>
<dbReference type="OrthoDB" id="2780918at2759"/>
<sequence length="464" mass="52530">MSLLSLNEDALLLLVSFLSSQDALRLSETSRKVHLIGIQQALSSVTLTMPHQLPLLHKFLLCPSAGHHILFLRHLRTRWNVWGVNARPDFSNIALLADILEQALRLKSVCLHIFDELIKAEPRILSALVALDGLENVEGIRTRSFTLESLHRFRSGLKKLRLCFADEYFYGGVQLARPASYFGQLSVLRELEDLDLHNLRITYDEPASQYTVQPYAGPRWPAIRHLTLSTVSIPAPLLAYAFPNVEHAALDNVAITDVAALQWITPEDTTRMHAAPVHSIDLDATYGYSLYGLKDWHVDVLRTMSPFLLSVTAAPLMDSWPELIQLAPRLKYLYARLNTGQMLITESQSNLVQKWLDTVPALLPSGVICVRVYVQDPGQYWHDEIRDKVFNAVPSVWYIAAQSVHYREDSPESDVIWWRVDRTADTRRLVEISREAGAGVHAYLHSGEFEKRVRDDDASIPVFG</sequence>
<dbReference type="AlphaFoldDB" id="A0A401H356"/>
<protein>
    <recommendedName>
        <fullName evidence="4">F-box domain-containing protein</fullName>
    </recommendedName>
</protein>
<comment type="caution">
    <text evidence="2">The sequence shown here is derived from an EMBL/GenBank/DDBJ whole genome shotgun (WGS) entry which is preliminary data.</text>
</comment>
<accession>A0A401H356</accession>
<dbReference type="InParanoid" id="A0A401H356"/>
<keyword evidence="3" id="KW-1185">Reference proteome</keyword>
<feature type="chain" id="PRO_5018990421" description="F-box domain-containing protein" evidence="1">
    <location>
        <begin position="24"/>
        <end position="464"/>
    </location>
</feature>
<evidence type="ECO:0000313" key="2">
    <source>
        <dbReference type="EMBL" id="GBE88832.1"/>
    </source>
</evidence>
<feature type="signal peptide" evidence="1">
    <location>
        <begin position="1"/>
        <end position="23"/>
    </location>
</feature>
<evidence type="ECO:0000313" key="3">
    <source>
        <dbReference type="Proteomes" id="UP000287166"/>
    </source>
</evidence>
<gene>
    <name evidence="2" type="ORF">SCP_1402390</name>
</gene>
<dbReference type="RefSeq" id="XP_027619745.1">
    <property type="nucleotide sequence ID" value="XM_027763944.1"/>
</dbReference>
<dbReference type="STRING" id="139825.A0A401H356"/>
<organism evidence="2 3">
    <name type="scientific">Sparassis crispa</name>
    <dbReference type="NCBI Taxonomy" id="139825"/>
    <lineage>
        <taxon>Eukaryota</taxon>
        <taxon>Fungi</taxon>
        <taxon>Dikarya</taxon>
        <taxon>Basidiomycota</taxon>
        <taxon>Agaricomycotina</taxon>
        <taxon>Agaricomycetes</taxon>
        <taxon>Polyporales</taxon>
        <taxon>Sparassidaceae</taxon>
        <taxon>Sparassis</taxon>
    </lineage>
</organism>
<name>A0A401H356_9APHY</name>
<reference evidence="2 3" key="1">
    <citation type="journal article" date="2018" name="Sci. Rep.">
        <title>Genome sequence of the cauliflower mushroom Sparassis crispa (Hanabiratake) and its association with beneficial usage.</title>
        <authorList>
            <person name="Kiyama R."/>
            <person name="Furutani Y."/>
            <person name="Kawaguchi K."/>
            <person name="Nakanishi T."/>
        </authorList>
    </citation>
    <scope>NUCLEOTIDE SEQUENCE [LARGE SCALE GENOMIC DNA]</scope>
</reference>
<proteinExistence type="predicted"/>
<dbReference type="GeneID" id="38785749"/>